<evidence type="ECO:0000313" key="2">
    <source>
        <dbReference type="Proteomes" id="UP000755577"/>
    </source>
</evidence>
<keyword evidence="2" id="KW-1185">Reference proteome</keyword>
<proteinExistence type="predicted"/>
<accession>A0ABS2B6D0</accession>
<protein>
    <submittedName>
        <fullName evidence="1">Uncharacterized protein</fullName>
    </submittedName>
</protein>
<sequence length="67" mass="7962">MTPRHAFRCRRYAAERLAQPDFLRNAVFVFRDDFVDISLLFFSIDAQMSRFIGYRRIFSPAWVALAD</sequence>
<dbReference type="Proteomes" id="UP000755577">
    <property type="component" value="Unassembled WGS sequence"/>
</dbReference>
<evidence type="ECO:0000313" key="1">
    <source>
        <dbReference type="EMBL" id="MBM2768541.1"/>
    </source>
</evidence>
<comment type="caution">
    <text evidence="1">The sequence shown here is derived from an EMBL/GenBank/DDBJ whole genome shotgun (WGS) entry which is preliminary data.</text>
</comment>
<gene>
    <name evidence="1" type="ORF">JQK92_19175</name>
</gene>
<organism evidence="1 2">
    <name type="scientific">Burkholderia anthina</name>
    <dbReference type="NCBI Taxonomy" id="179879"/>
    <lineage>
        <taxon>Bacteria</taxon>
        <taxon>Pseudomonadati</taxon>
        <taxon>Pseudomonadota</taxon>
        <taxon>Betaproteobacteria</taxon>
        <taxon>Burkholderiales</taxon>
        <taxon>Burkholderiaceae</taxon>
        <taxon>Burkholderia</taxon>
        <taxon>Burkholderia cepacia complex</taxon>
    </lineage>
</organism>
<reference evidence="1 2" key="1">
    <citation type="submission" date="2021-02" db="EMBL/GenBank/DDBJ databases">
        <title>Draft genome of the type strains Burkholderia anthina DSM16086.</title>
        <authorList>
            <person name="Hertel R."/>
            <person name="Meissner J."/>
            <person name="Poehlein A."/>
            <person name="Daniel R."/>
            <person name="Commichau F.M."/>
        </authorList>
    </citation>
    <scope>NUCLEOTIDE SEQUENCE [LARGE SCALE GENOMIC DNA]</scope>
    <source>
        <strain evidence="1 2">DSM 16086</strain>
    </source>
</reference>
<dbReference type="GeneID" id="56503366"/>
<dbReference type="RefSeq" id="WP_174927891.1">
    <property type="nucleotide sequence ID" value="NZ_CABVLY010000024.1"/>
</dbReference>
<name>A0ABS2B6D0_9BURK</name>
<dbReference type="EMBL" id="JAFCIQ010000013">
    <property type="protein sequence ID" value="MBM2768541.1"/>
    <property type="molecule type" value="Genomic_DNA"/>
</dbReference>